<dbReference type="AlphaFoldDB" id="A0A495WIX9"/>
<dbReference type="Gene3D" id="2.60.40.1190">
    <property type="match status" value="1"/>
</dbReference>
<dbReference type="GeneID" id="92927424"/>
<sequence length="216" mass="24980">MKKVLSVPFIPGLKDQPLEKACELLEEKAARQSVECVNWPEQFPYKPITIFDIARSETALYIKYFVRGNCLLALNSEDNSPVWQDSCVEFFVQVPGETEYYNFEFNCIGTALASKRQSREICTHFSPEKMACIERYASAGHKPFQEMQGIFAWELLVSIPFDLIGVNPESLPEKLYANFYKCADNSSLPHYLSWSPIETENPDFHRPEFFGEIYFR</sequence>
<comment type="caution">
    <text evidence="2">The sequence shown here is derived from an EMBL/GenBank/DDBJ whole genome shotgun (WGS) entry which is preliminary data.</text>
</comment>
<dbReference type="InterPro" id="IPR010502">
    <property type="entry name" value="Carb-bd_dom_fam9"/>
</dbReference>
<reference evidence="2 3" key="1">
    <citation type="submission" date="2018-10" db="EMBL/GenBank/DDBJ databases">
        <title>Genomic Encyclopedia of Archaeal and Bacterial Type Strains, Phase II (KMG-II): from individual species to whole genera.</title>
        <authorList>
            <person name="Goeker M."/>
        </authorList>
    </citation>
    <scope>NUCLEOTIDE SEQUENCE [LARGE SCALE GENOMIC DNA]</scope>
    <source>
        <strain evidence="2 3">NSB1</strain>
    </source>
</reference>
<dbReference type="SUPFAM" id="SSF49344">
    <property type="entry name" value="CBD9-like"/>
    <property type="match status" value="1"/>
</dbReference>
<dbReference type="RefSeq" id="WP_009316834.1">
    <property type="nucleotide sequence ID" value="NZ_KI440778.1"/>
</dbReference>
<dbReference type="Pfam" id="PF16011">
    <property type="entry name" value="CBM9_2"/>
    <property type="match status" value="1"/>
</dbReference>
<accession>A0A495WIX9</accession>
<name>A0A495WIX9_9BACT</name>
<dbReference type="EMBL" id="RBXN01000001">
    <property type="protein sequence ID" value="RKT61227.1"/>
    <property type="molecule type" value="Genomic_DNA"/>
</dbReference>
<evidence type="ECO:0000313" key="3">
    <source>
        <dbReference type="Proteomes" id="UP000269493"/>
    </source>
</evidence>
<feature type="domain" description="Carbohydrate-binding" evidence="1">
    <location>
        <begin position="24"/>
        <end position="215"/>
    </location>
</feature>
<dbReference type="GO" id="GO:0016052">
    <property type="term" value="P:carbohydrate catabolic process"/>
    <property type="evidence" value="ECO:0007669"/>
    <property type="project" value="InterPro"/>
</dbReference>
<evidence type="ECO:0000259" key="1">
    <source>
        <dbReference type="Pfam" id="PF16011"/>
    </source>
</evidence>
<protein>
    <submittedName>
        <fullName evidence="2">Cellulose/xylan binding protein with CBM9 domain</fullName>
    </submittedName>
</protein>
<dbReference type="OrthoDB" id="9801646at2"/>
<proteinExistence type="predicted"/>
<dbReference type="CDD" id="cd09620">
    <property type="entry name" value="CBM9_like_3"/>
    <property type="match status" value="1"/>
</dbReference>
<dbReference type="GO" id="GO:0030246">
    <property type="term" value="F:carbohydrate binding"/>
    <property type="evidence" value="ECO:0007669"/>
    <property type="project" value="InterPro"/>
</dbReference>
<gene>
    <name evidence="2" type="ORF">BC742_0269</name>
</gene>
<organism evidence="2 3">
    <name type="scientific">Coprobacter fastidiosus NSB1 = JCM 33896</name>
    <dbReference type="NCBI Taxonomy" id="1349822"/>
    <lineage>
        <taxon>Bacteria</taxon>
        <taxon>Pseudomonadati</taxon>
        <taxon>Bacteroidota</taxon>
        <taxon>Bacteroidia</taxon>
        <taxon>Bacteroidales</taxon>
        <taxon>Barnesiellaceae</taxon>
        <taxon>Coprobacter</taxon>
    </lineage>
</organism>
<keyword evidence="3" id="KW-1185">Reference proteome</keyword>
<dbReference type="GO" id="GO:0004553">
    <property type="term" value="F:hydrolase activity, hydrolyzing O-glycosyl compounds"/>
    <property type="evidence" value="ECO:0007669"/>
    <property type="project" value="InterPro"/>
</dbReference>
<dbReference type="Proteomes" id="UP000269493">
    <property type="component" value="Unassembled WGS sequence"/>
</dbReference>
<evidence type="ECO:0000313" key="2">
    <source>
        <dbReference type="EMBL" id="RKT61227.1"/>
    </source>
</evidence>